<proteinExistence type="predicted"/>
<sequence length="213" mass="23002">MFDAASTWDRILKQKHPVHQTVCPEKQWTYEYSKDPTAADEASNACAEGDSRSTGEAAARDSSYGPVSHGVIDVVERRRSGQRLTRSMHVQTISSASWNCQSAPRPGASGLEQLNQSRPSEHAANLPNIAMGEARQEEAGETSPPPKTWKARRDSDLISPPHLPLPPSSSLLASHCITKTRSVSANSSCINAAPSNLKPTLPPAPPVETCSRR</sequence>
<dbReference type="EMBL" id="MU003522">
    <property type="protein sequence ID" value="KAF2467033.1"/>
    <property type="molecule type" value="Genomic_DNA"/>
</dbReference>
<evidence type="ECO:0000313" key="1">
    <source>
        <dbReference type="EMBL" id="KAF2467033.1"/>
    </source>
</evidence>
<dbReference type="Proteomes" id="UP000799755">
    <property type="component" value="Unassembled WGS sequence"/>
</dbReference>
<name>A0ACB6QKD0_9PLEO</name>
<comment type="caution">
    <text evidence="1">The sequence shown here is derived from an EMBL/GenBank/DDBJ whole genome shotgun (WGS) entry which is preliminary data.</text>
</comment>
<reference evidence="1" key="1">
    <citation type="journal article" date="2020" name="Stud. Mycol.">
        <title>101 Dothideomycetes genomes: a test case for predicting lifestyles and emergence of pathogens.</title>
        <authorList>
            <person name="Haridas S."/>
            <person name="Albert R."/>
            <person name="Binder M."/>
            <person name="Bloem J."/>
            <person name="Labutti K."/>
            <person name="Salamov A."/>
            <person name="Andreopoulos B."/>
            <person name="Baker S."/>
            <person name="Barry K."/>
            <person name="Bills G."/>
            <person name="Bluhm B."/>
            <person name="Cannon C."/>
            <person name="Castanera R."/>
            <person name="Culley D."/>
            <person name="Daum C."/>
            <person name="Ezra D."/>
            <person name="Gonzalez J."/>
            <person name="Henrissat B."/>
            <person name="Kuo A."/>
            <person name="Liang C."/>
            <person name="Lipzen A."/>
            <person name="Lutzoni F."/>
            <person name="Magnuson J."/>
            <person name="Mondo S."/>
            <person name="Nolan M."/>
            <person name="Ohm R."/>
            <person name="Pangilinan J."/>
            <person name="Park H.-J."/>
            <person name="Ramirez L."/>
            <person name="Alfaro M."/>
            <person name="Sun H."/>
            <person name="Tritt A."/>
            <person name="Yoshinaga Y."/>
            <person name="Zwiers L.-H."/>
            <person name="Turgeon B."/>
            <person name="Goodwin S."/>
            <person name="Spatafora J."/>
            <person name="Crous P."/>
            <person name="Grigoriev I."/>
        </authorList>
    </citation>
    <scope>NUCLEOTIDE SEQUENCE</scope>
    <source>
        <strain evidence="1">ATCC 200398</strain>
    </source>
</reference>
<organism evidence="1 2">
    <name type="scientific">Lindgomyces ingoldianus</name>
    <dbReference type="NCBI Taxonomy" id="673940"/>
    <lineage>
        <taxon>Eukaryota</taxon>
        <taxon>Fungi</taxon>
        <taxon>Dikarya</taxon>
        <taxon>Ascomycota</taxon>
        <taxon>Pezizomycotina</taxon>
        <taxon>Dothideomycetes</taxon>
        <taxon>Pleosporomycetidae</taxon>
        <taxon>Pleosporales</taxon>
        <taxon>Lindgomycetaceae</taxon>
        <taxon>Lindgomyces</taxon>
    </lineage>
</organism>
<protein>
    <submittedName>
        <fullName evidence="1">Uncharacterized protein</fullName>
    </submittedName>
</protein>
<gene>
    <name evidence="1" type="ORF">BDR25DRAFT_359082</name>
</gene>
<keyword evidence="2" id="KW-1185">Reference proteome</keyword>
<evidence type="ECO:0000313" key="2">
    <source>
        <dbReference type="Proteomes" id="UP000799755"/>
    </source>
</evidence>
<accession>A0ACB6QKD0</accession>